<proteinExistence type="predicted"/>
<protein>
    <submittedName>
        <fullName evidence="2">Ovule protein</fullName>
    </submittedName>
</protein>
<reference evidence="2" key="1">
    <citation type="submission" date="2022-11" db="UniProtKB">
        <authorList>
            <consortium name="WormBaseParasite"/>
        </authorList>
    </citation>
    <scope>IDENTIFICATION</scope>
</reference>
<dbReference type="WBParaSite" id="PS1159_v2.g18502.t1">
    <property type="protein sequence ID" value="PS1159_v2.g18502.t1"/>
    <property type="gene ID" value="PS1159_v2.g18502"/>
</dbReference>
<name>A0AC35FKI2_9BILA</name>
<organism evidence="1 2">
    <name type="scientific">Panagrolaimus sp. PS1159</name>
    <dbReference type="NCBI Taxonomy" id="55785"/>
    <lineage>
        <taxon>Eukaryota</taxon>
        <taxon>Metazoa</taxon>
        <taxon>Ecdysozoa</taxon>
        <taxon>Nematoda</taxon>
        <taxon>Chromadorea</taxon>
        <taxon>Rhabditida</taxon>
        <taxon>Tylenchina</taxon>
        <taxon>Panagrolaimomorpha</taxon>
        <taxon>Panagrolaimoidea</taxon>
        <taxon>Panagrolaimidae</taxon>
        <taxon>Panagrolaimus</taxon>
    </lineage>
</organism>
<dbReference type="Proteomes" id="UP000887580">
    <property type="component" value="Unplaced"/>
</dbReference>
<evidence type="ECO:0000313" key="1">
    <source>
        <dbReference type="Proteomes" id="UP000887580"/>
    </source>
</evidence>
<sequence>MAYSEKVALHYILPSQILPPFLLIRLKQKKRTSQNFNDSQLLQNPIFQLPPHLSLIFVLFFAGPKKSQENVTKKKYLTFFLYRNSL</sequence>
<accession>A0AC35FKI2</accession>
<evidence type="ECO:0000313" key="2">
    <source>
        <dbReference type="WBParaSite" id="PS1159_v2.g18502.t1"/>
    </source>
</evidence>